<protein>
    <submittedName>
        <fullName evidence="1">Uncharacterized protein</fullName>
    </submittedName>
</protein>
<accession>A0A193C9Q8</accession>
<dbReference type="KEGG" id="aori:SD37_40300"/>
<dbReference type="AlphaFoldDB" id="A0A193C9Q8"/>
<name>A0A193C9Q8_AMYOR</name>
<dbReference type="Proteomes" id="UP000093695">
    <property type="component" value="Chromosome"/>
</dbReference>
<reference evidence="1 2" key="1">
    <citation type="journal article" date="2015" name="Genome Announc.">
        <title>Draft Genome Sequence of Norvancomycin-Producing Strain Amycolatopsis orientalis CPCC200066.</title>
        <authorList>
            <person name="Lei X."/>
            <person name="Yuan F."/>
            <person name="Shi Y."/>
            <person name="Li X."/>
            <person name="Wang L."/>
            <person name="Hong B."/>
        </authorList>
    </citation>
    <scope>NUCLEOTIDE SEQUENCE [LARGE SCALE GENOMIC DNA]</scope>
    <source>
        <strain evidence="1 2">B-37</strain>
    </source>
</reference>
<proteinExistence type="predicted"/>
<dbReference type="EMBL" id="CP016174">
    <property type="protein sequence ID" value="ANN21217.1"/>
    <property type="molecule type" value="Genomic_DNA"/>
</dbReference>
<organism evidence="1 2">
    <name type="scientific">Amycolatopsis orientalis</name>
    <name type="common">Nocardia orientalis</name>
    <dbReference type="NCBI Taxonomy" id="31958"/>
    <lineage>
        <taxon>Bacteria</taxon>
        <taxon>Bacillati</taxon>
        <taxon>Actinomycetota</taxon>
        <taxon>Actinomycetes</taxon>
        <taxon>Pseudonocardiales</taxon>
        <taxon>Pseudonocardiaceae</taxon>
        <taxon>Amycolatopsis</taxon>
    </lineage>
</organism>
<sequence>MAALQLPSQLRDQILYTMYSKAEELDWELLSNGKKTEQYRQWVDDDEVGQVMLRHGAEKDVRVWLKDVAMKEYARAQEGIGSYVRYLPNRFKGTQEIVNAALDPSWIVKPDSVVIKPNRCTAIKDASSRLVVWGRPSSFKDLFWAALTATKGGGDEAVIVVTTRDGENISDADKLMQKEIGVRGDFEVVHLNRQMIPNPDYVPLSA</sequence>
<evidence type="ECO:0000313" key="2">
    <source>
        <dbReference type="Proteomes" id="UP000093695"/>
    </source>
</evidence>
<keyword evidence="2" id="KW-1185">Reference proteome</keyword>
<gene>
    <name evidence="1" type="ORF">SD37_40300</name>
</gene>
<dbReference type="RefSeq" id="WP_065913077.1">
    <property type="nucleotide sequence ID" value="NZ_CP016174.1"/>
</dbReference>
<evidence type="ECO:0000313" key="1">
    <source>
        <dbReference type="EMBL" id="ANN21217.1"/>
    </source>
</evidence>